<evidence type="ECO:0000313" key="2">
    <source>
        <dbReference type="Proteomes" id="UP001159405"/>
    </source>
</evidence>
<sequence>MSVKVLPRRSGTSVAVHLALASTLGYASEDMFVLLMAITLDMVRLHLETLRLDLGLPCCVTSAGGRSICGQPYIMMNSDGRMRKALTSETEALKEERFFTSEWYMTSQSFLVKSQTSLRVMVMKELLQSSLIWTSQQEYLPWKNNKK</sequence>
<dbReference type="Proteomes" id="UP001159405">
    <property type="component" value="Unassembled WGS sequence"/>
</dbReference>
<organism evidence="1 2">
    <name type="scientific">Porites lobata</name>
    <dbReference type="NCBI Taxonomy" id="104759"/>
    <lineage>
        <taxon>Eukaryota</taxon>
        <taxon>Metazoa</taxon>
        <taxon>Cnidaria</taxon>
        <taxon>Anthozoa</taxon>
        <taxon>Hexacorallia</taxon>
        <taxon>Scleractinia</taxon>
        <taxon>Fungiina</taxon>
        <taxon>Poritidae</taxon>
        <taxon>Porites</taxon>
    </lineage>
</organism>
<keyword evidence="2" id="KW-1185">Reference proteome</keyword>
<name>A0ABN8N7G1_9CNID</name>
<accession>A0ABN8N7G1</accession>
<proteinExistence type="predicted"/>
<dbReference type="EMBL" id="CALNXK010000011">
    <property type="protein sequence ID" value="CAH3043202.1"/>
    <property type="molecule type" value="Genomic_DNA"/>
</dbReference>
<reference evidence="1 2" key="1">
    <citation type="submission" date="2022-05" db="EMBL/GenBank/DDBJ databases">
        <authorList>
            <consortium name="Genoscope - CEA"/>
            <person name="William W."/>
        </authorList>
    </citation>
    <scope>NUCLEOTIDE SEQUENCE [LARGE SCALE GENOMIC DNA]</scope>
</reference>
<gene>
    <name evidence="1" type="ORF">PLOB_00002758</name>
</gene>
<comment type="caution">
    <text evidence="1">The sequence shown here is derived from an EMBL/GenBank/DDBJ whole genome shotgun (WGS) entry which is preliminary data.</text>
</comment>
<protein>
    <submittedName>
        <fullName evidence="1">Uncharacterized protein</fullName>
    </submittedName>
</protein>
<evidence type="ECO:0000313" key="1">
    <source>
        <dbReference type="EMBL" id="CAH3043202.1"/>
    </source>
</evidence>